<dbReference type="EMBL" id="JAOCAE010000027">
    <property type="protein sequence ID" value="MDH1238678.1"/>
    <property type="molecule type" value="Genomic_DNA"/>
</dbReference>
<dbReference type="Pfam" id="PF04287">
    <property type="entry name" value="DUF446"/>
    <property type="match status" value="1"/>
</dbReference>
<protein>
    <submittedName>
        <fullName evidence="2">YqcC family protein</fullName>
    </submittedName>
</protein>
<dbReference type="SUPFAM" id="SSF158452">
    <property type="entry name" value="YqcC-like"/>
    <property type="match status" value="1"/>
</dbReference>
<dbReference type="Proteomes" id="UP001161139">
    <property type="component" value="Unassembled WGS sequence"/>
</dbReference>
<dbReference type="Proteomes" id="UP001158500">
    <property type="component" value="Unassembled WGS sequence"/>
</dbReference>
<dbReference type="Gene3D" id="1.20.1440.40">
    <property type="entry name" value="YqcC-like"/>
    <property type="match status" value="1"/>
</dbReference>
<dbReference type="RefSeq" id="WP_013983833.1">
    <property type="nucleotide sequence ID" value="NC_015740.1"/>
</dbReference>
<accession>A0A4P1SAG3</accession>
<evidence type="ECO:0000259" key="1">
    <source>
        <dbReference type="Pfam" id="PF04287"/>
    </source>
</evidence>
<organism evidence="2 5">
    <name type="scientific">Stutzerimonas stutzeri</name>
    <name type="common">Pseudomonas stutzeri</name>
    <dbReference type="NCBI Taxonomy" id="316"/>
    <lineage>
        <taxon>Bacteria</taxon>
        <taxon>Pseudomonadati</taxon>
        <taxon>Pseudomonadota</taxon>
        <taxon>Gammaproteobacteria</taxon>
        <taxon>Pseudomonadales</taxon>
        <taxon>Pseudomonadaceae</taxon>
        <taxon>Stutzerimonas</taxon>
    </lineage>
</organism>
<dbReference type="EMBL" id="JAOCDG010000057">
    <property type="protein sequence ID" value="MDH0690507.1"/>
    <property type="molecule type" value="Genomic_DNA"/>
</dbReference>
<dbReference type="InterPro" id="IPR007384">
    <property type="entry name" value="UCP006257"/>
</dbReference>
<gene>
    <name evidence="4" type="ORF">N5C32_21845</name>
    <name evidence="3" type="ORF">N5D09_20660</name>
    <name evidence="2" type="ORF">N7335_08705</name>
</gene>
<evidence type="ECO:0000313" key="3">
    <source>
        <dbReference type="EMBL" id="MDH0690507.1"/>
    </source>
</evidence>
<evidence type="ECO:0000313" key="5">
    <source>
        <dbReference type="Proteomes" id="UP001158076"/>
    </source>
</evidence>
<feature type="domain" description="YqcC-like" evidence="1">
    <location>
        <begin position="8"/>
        <end position="102"/>
    </location>
</feature>
<dbReference type="EMBL" id="JAODZE010000008">
    <property type="protein sequence ID" value="MDH0146469.1"/>
    <property type="molecule type" value="Genomic_DNA"/>
</dbReference>
<comment type="caution">
    <text evidence="2">The sequence shown here is derived from an EMBL/GenBank/DDBJ whole genome shotgun (WGS) entry which is preliminary data.</text>
</comment>
<proteinExistence type="predicted"/>
<evidence type="ECO:0000313" key="2">
    <source>
        <dbReference type="EMBL" id="MDH0146469.1"/>
    </source>
</evidence>
<dbReference type="InterPro" id="IPR023376">
    <property type="entry name" value="YqcC-like_dom"/>
</dbReference>
<evidence type="ECO:0000313" key="4">
    <source>
        <dbReference type="EMBL" id="MDH1238678.1"/>
    </source>
</evidence>
<dbReference type="AlphaFoldDB" id="A0A4P1SAG3"/>
<dbReference type="InterPro" id="IPR036814">
    <property type="entry name" value="YqcC-like_sf"/>
</dbReference>
<dbReference type="KEGG" id="psz:PSTAB_3306"/>
<dbReference type="GO" id="GO:0044010">
    <property type="term" value="P:single-species biofilm formation"/>
    <property type="evidence" value="ECO:0007669"/>
    <property type="project" value="TreeGrafter"/>
</dbReference>
<name>A0A4P1SAG3_STUST</name>
<dbReference type="Proteomes" id="UP001158076">
    <property type="component" value="Unassembled WGS sequence"/>
</dbReference>
<sequence length="108" mass="12197">MDRRLPEIAQQLLLIERELRVLGLWSVDSPAPEALASVEPFCVDTLRFEQWLQWIFLPRMKAIVEADQPLPAASGICAMAEVVYRESQVVTLLEALRGFDALIDSSSR</sequence>
<dbReference type="PANTHER" id="PTHR39586">
    <property type="entry name" value="CYTOPLASMIC PROTEIN-RELATED"/>
    <property type="match status" value="1"/>
</dbReference>
<dbReference type="PIRSF" id="PIRSF006257">
    <property type="entry name" value="UCP006257"/>
    <property type="match status" value="1"/>
</dbReference>
<reference evidence="2" key="1">
    <citation type="submission" date="2022-09" db="EMBL/GenBank/DDBJ databases">
        <title>Intensive care unit water sources are persistently colonized with multi-drug resistant bacteria and are the site of extensive horizontal gene transfer of antibiotic resistance genes.</title>
        <authorList>
            <person name="Diorio-Toth L."/>
        </authorList>
    </citation>
    <scope>NUCLEOTIDE SEQUENCE</scope>
    <source>
        <strain evidence="3">GD03864</strain>
        <strain evidence="4">GD03947</strain>
        <strain evidence="2">GD04147</strain>
    </source>
</reference>
<dbReference type="PANTHER" id="PTHR39586:SF1">
    <property type="entry name" value="CYTOPLASMIC PROTEIN"/>
    <property type="match status" value="1"/>
</dbReference>